<dbReference type="SUPFAM" id="SSF103473">
    <property type="entry name" value="MFS general substrate transporter"/>
    <property type="match status" value="1"/>
</dbReference>
<keyword evidence="1" id="KW-1133">Transmembrane helix</keyword>
<gene>
    <name evidence="2" type="ORF">ASTO00021_LOCUS12986</name>
</gene>
<name>A0A7S3PL40_9STRA</name>
<feature type="transmembrane region" description="Helical" evidence="1">
    <location>
        <begin position="197"/>
        <end position="216"/>
    </location>
</feature>
<keyword evidence="1" id="KW-0472">Membrane</keyword>
<sequence>MEKPYLLLSSCLMGIGISLCQNTLYGSISYLSMNFGQEIYLWVCAMINLPCLPVSLYQLVQEKRYSVSDPTSASTPLLSHINDINEYQNQRNETKRLCWQLCATYLIGAVLIGAIPFIHTKSALLGLSLVVGFLQANSFCVAFRMVSLPTSGEAKFLQAALSFGFQGSSICVLFSQILSGFRVNTKPESFDMPMMNFYFVNACFSFVSILGVYNFYRMSTTFTYHNNINDRTESQIETSTSADKKSLFSWKGSGLDKTWQVVLALFVTIFGSVIIFPFYSYIPSSEGTLMANMILNRNLFYVKAISDTVSRPLTVILPTVIASKRLLLVTSLARVLFVPVFLLYVFTDYIPYNDILCYVFIGWYAFGSGYLKTISYQLVTEMEMSPSLRRRVSNVVNMGFNVAIELATVAGIILRFTLLHGKIDEANMPH</sequence>
<feature type="transmembrane region" description="Helical" evidence="1">
    <location>
        <begin position="97"/>
        <end position="118"/>
    </location>
</feature>
<accession>A0A7S3PL40</accession>
<reference evidence="2" key="1">
    <citation type="submission" date="2021-01" db="EMBL/GenBank/DDBJ databases">
        <authorList>
            <person name="Corre E."/>
            <person name="Pelletier E."/>
            <person name="Niang G."/>
            <person name="Scheremetjew M."/>
            <person name="Finn R."/>
            <person name="Kale V."/>
            <person name="Holt S."/>
            <person name="Cochrane G."/>
            <person name="Meng A."/>
            <person name="Brown T."/>
            <person name="Cohen L."/>
        </authorList>
    </citation>
    <scope>NUCLEOTIDE SEQUENCE</scope>
    <source>
        <strain evidence="2">GSBS06</strain>
    </source>
</reference>
<keyword evidence="1" id="KW-0812">Transmembrane</keyword>
<proteinExistence type="predicted"/>
<feature type="transmembrane region" description="Helical" evidence="1">
    <location>
        <begin position="124"/>
        <end position="144"/>
    </location>
</feature>
<dbReference type="AlphaFoldDB" id="A0A7S3PL40"/>
<feature type="transmembrane region" description="Helical" evidence="1">
    <location>
        <begin position="39"/>
        <end position="60"/>
    </location>
</feature>
<feature type="transmembrane region" description="Helical" evidence="1">
    <location>
        <begin position="261"/>
        <end position="282"/>
    </location>
</feature>
<protein>
    <submittedName>
        <fullName evidence="2">Uncharacterized protein</fullName>
    </submittedName>
</protein>
<dbReference type="EMBL" id="HBIN01017051">
    <property type="protein sequence ID" value="CAE0442875.1"/>
    <property type="molecule type" value="Transcribed_RNA"/>
</dbReference>
<feature type="transmembrane region" description="Helical" evidence="1">
    <location>
        <begin position="156"/>
        <end position="177"/>
    </location>
</feature>
<feature type="transmembrane region" description="Helical" evidence="1">
    <location>
        <begin position="355"/>
        <end position="378"/>
    </location>
</feature>
<feature type="transmembrane region" description="Helical" evidence="1">
    <location>
        <begin position="398"/>
        <end position="418"/>
    </location>
</feature>
<evidence type="ECO:0000313" key="2">
    <source>
        <dbReference type="EMBL" id="CAE0442875.1"/>
    </source>
</evidence>
<dbReference type="InterPro" id="IPR036259">
    <property type="entry name" value="MFS_trans_sf"/>
</dbReference>
<organism evidence="2">
    <name type="scientific">Aplanochytrium stocchinoi</name>
    <dbReference type="NCBI Taxonomy" id="215587"/>
    <lineage>
        <taxon>Eukaryota</taxon>
        <taxon>Sar</taxon>
        <taxon>Stramenopiles</taxon>
        <taxon>Bigyra</taxon>
        <taxon>Labyrinthulomycetes</taxon>
        <taxon>Thraustochytrida</taxon>
        <taxon>Thraustochytriidae</taxon>
        <taxon>Aplanochytrium</taxon>
    </lineage>
</organism>
<evidence type="ECO:0000256" key="1">
    <source>
        <dbReference type="SAM" id="Phobius"/>
    </source>
</evidence>